<dbReference type="RefSeq" id="WP_092619264.1">
    <property type="nucleotide sequence ID" value="NZ_FMYK01000004.1"/>
</dbReference>
<evidence type="ECO:0000256" key="1">
    <source>
        <dbReference type="ARBA" id="ARBA00005953"/>
    </source>
</evidence>
<dbReference type="NCBIfam" id="TIGR02799">
    <property type="entry name" value="thio_ybgC"/>
    <property type="match status" value="1"/>
</dbReference>
<dbReference type="InterPro" id="IPR006684">
    <property type="entry name" value="YbgC/YbaW"/>
</dbReference>
<evidence type="ECO:0000256" key="2">
    <source>
        <dbReference type="ARBA" id="ARBA00022801"/>
    </source>
</evidence>
<dbReference type="InterPro" id="IPR050563">
    <property type="entry name" value="4-hydroxybenzoyl-CoA_TE"/>
</dbReference>
<dbReference type="NCBIfam" id="TIGR00051">
    <property type="entry name" value="YbgC/FadM family acyl-CoA thioesterase"/>
    <property type="match status" value="1"/>
</dbReference>
<keyword evidence="2 3" id="KW-0378">Hydrolase</keyword>
<proteinExistence type="inferred from homology"/>
<dbReference type="Proteomes" id="UP000242317">
    <property type="component" value="Unassembled WGS sequence"/>
</dbReference>
<keyword evidence="4" id="KW-1185">Reference proteome</keyword>
<dbReference type="Pfam" id="PF13279">
    <property type="entry name" value="4HBT_2"/>
    <property type="match status" value="1"/>
</dbReference>
<dbReference type="PIRSF" id="PIRSF003230">
    <property type="entry name" value="YbgC"/>
    <property type="match status" value="1"/>
</dbReference>
<dbReference type="InterPro" id="IPR029069">
    <property type="entry name" value="HotDog_dom_sf"/>
</dbReference>
<evidence type="ECO:0000313" key="3">
    <source>
        <dbReference type="EMBL" id="SDC34279.1"/>
    </source>
</evidence>
<dbReference type="PANTHER" id="PTHR31793">
    <property type="entry name" value="4-HYDROXYBENZOYL-COA THIOESTERASE FAMILY MEMBER"/>
    <property type="match status" value="1"/>
</dbReference>
<gene>
    <name evidence="3" type="ORF">SAMN05421749_104179</name>
</gene>
<dbReference type="CDD" id="cd00586">
    <property type="entry name" value="4HBT"/>
    <property type="match status" value="1"/>
</dbReference>
<dbReference type="OrthoDB" id="9808429at2"/>
<protein>
    <submittedName>
        <fullName evidence="3">Acyl-CoA thioester hydrolase</fullName>
    </submittedName>
</protein>
<dbReference type="AlphaFoldDB" id="A0A1G6KT57"/>
<dbReference type="InterPro" id="IPR014166">
    <property type="entry name" value="Tol-Pal_acyl-CoA_thioesterase"/>
</dbReference>
<dbReference type="FunFam" id="3.10.129.10:FF:000004">
    <property type="entry name" value="Tol-pal system-associated acyl-CoA thioesterase"/>
    <property type="match status" value="1"/>
</dbReference>
<accession>A0A1G6KT57</accession>
<name>A0A1G6KT57_9GAMM</name>
<evidence type="ECO:0000313" key="4">
    <source>
        <dbReference type="Proteomes" id="UP000242317"/>
    </source>
</evidence>
<reference evidence="4" key="1">
    <citation type="submission" date="2016-09" db="EMBL/GenBank/DDBJ databases">
        <authorList>
            <person name="Varghese N."/>
            <person name="Submissions S."/>
        </authorList>
    </citation>
    <scope>NUCLEOTIDE SEQUENCE [LARGE SCALE GENOMIC DNA]</scope>
    <source>
        <strain evidence="4">ANC 3699</strain>
    </source>
</reference>
<dbReference type="GO" id="GO:0047617">
    <property type="term" value="F:fatty acyl-CoA hydrolase activity"/>
    <property type="evidence" value="ECO:0007669"/>
    <property type="project" value="TreeGrafter"/>
</dbReference>
<dbReference type="PANTHER" id="PTHR31793:SF37">
    <property type="entry name" value="ACYL-COA THIOESTER HYDROLASE YBGC"/>
    <property type="match status" value="1"/>
</dbReference>
<organism evidence="3 4">
    <name type="scientific">Acinetobacter marinus</name>
    <dbReference type="NCBI Taxonomy" id="281375"/>
    <lineage>
        <taxon>Bacteria</taxon>
        <taxon>Pseudomonadati</taxon>
        <taxon>Pseudomonadota</taxon>
        <taxon>Gammaproteobacteria</taxon>
        <taxon>Moraxellales</taxon>
        <taxon>Moraxellaceae</taxon>
        <taxon>Acinetobacter</taxon>
    </lineage>
</organism>
<sequence length="157" mass="18275">MSQSANSSINCFRFPIRVYIEDTDAGGIVYHANHIRYMERTRTEWLRASKFDHYWHQQDYNFVVHDIAVKYHRPILMDDLLTVTARVISCKSASFSLQQEIYRDEILLASGLVTIACLSKEMRPRKLPDALKNMILEQLALEQQALENAKLEQAQDN</sequence>
<dbReference type="EMBL" id="FMYK01000004">
    <property type="protein sequence ID" value="SDC34279.1"/>
    <property type="molecule type" value="Genomic_DNA"/>
</dbReference>
<dbReference type="SUPFAM" id="SSF54637">
    <property type="entry name" value="Thioesterase/thiol ester dehydrase-isomerase"/>
    <property type="match status" value="1"/>
</dbReference>
<comment type="similarity">
    <text evidence="1">Belongs to the 4-hydroxybenzoyl-CoA thioesterase family.</text>
</comment>
<dbReference type="Gene3D" id="3.10.129.10">
    <property type="entry name" value="Hotdog Thioesterase"/>
    <property type="match status" value="1"/>
</dbReference>